<evidence type="ECO:0000313" key="4">
    <source>
        <dbReference type="Proteomes" id="UP001164286"/>
    </source>
</evidence>
<accession>A0AA38LWM9</accession>
<feature type="region of interest" description="Disordered" evidence="2">
    <location>
        <begin position="93"/>
        <end position="244"/>
    </location>
</feature>
<gene>
    <name evidence="3" type="ORF">MKK02DRAFT_42454</name>
</gene>
<dbReference type="GO" id="GO:0070274">
    <property type="term" value="C:RES complex"/>
    <property type="evidence" value="ECO:0007669"/>
    <property type="project" value="TreeGrafter"/>
</dbReference>
<dbReference type="GO" id="GO:0003723">
    <property type="term" value="F:RNA binding"/>
    <property type="evidence" value="ECO:0007669"/>
    <property type="project" value="TreeGrafter"/>
</dbReference>
<dbReference type="PANTHER" id="PTHR31809:SF0">
    <property type="entry name" value="BUD13 HOMOLOG"/>
    <property type="match status" value="1"/>
</dbReference>
<name>A0AA38LWM9_9TREE</name>
<dbReference type="RefSeq" id="XP_052947845.1">
    <property type="nucleotide sequence ID" value="XM_053091994.1"/>
</dbReference>
<dbReference type="InterPro" id="IPR018609">
    <property type="entry name" value="Bud13"/>
</dbReference>
<organism evidence="3 4">
    <name type="scientific">Dioszegia hungarica</name>
    <dbReference type="NCBI Taxonomy" id="4972"/>
    <lineage>
        <taxon>Eukaryota</taxon>
        <taxon>Fungi</taxon>
        <taxon>Dikarya</taxon>
        <taxon>Basidiomycota</taxon>
        <taxon>Agaricomycotina</taxon>
        <taxon>Tremellomycetes</taxon>
        <taxon>Tremellales</taxon>
        <taxon>Bulleribasidiaceae</taxon>
        <taxon>Dioszegia</taxon>
    </lineage>
</organism>
<feature type="region of interest" description="Disordered" evidence="2">
    <location>
        <begin position="261"/>
        <end position="283"/>
    </location>
</feature>
<feature type="compositionally biased region" description="Basic residues" evidence="2">
    <location>
        <begin position="265"/>
        <end position="276"/>
    </location>
</feature>
<feature type="compositionally biased region" description="Basic and acidic residues" evidence="2">
    <location>
        <begin position="48"/>
        <end position="61"/>
    </location>
</feature>
<dbReference type="GeneID" id="77731199"/>
<reference evidence="3" key="1">
    <citation type="journal article" date="2022" name="G3 (Bethesda)">
        <title>High quality genome of the basidiomycete yeast Dioszegia hungarica PDD-24b-2 isolated from cloud water.</title>
        <authorList>
            <person name="Jarrige D."/>
            <person name="Haridas S."/>
            <person name="Bleykasten-Grosshans C."/>
            <person name="Joly M."/>
            <person name="Nadalig T."/>
            <person name="Sancelme M."/>
            <person name="Vuilleumier S."/>
            <person name="Grigoriev I.V."/>
            <person name="Amato P."/>
            <person name="Bringel F."/>
        </authorList>
    </citation>
    <scope>NUCLEOTIDE SEQUENCE</scope>
    <source>
        <strain evidence="3">PDD-24b-2</strain>
    </source>
</reference>
<dbReference type="GO" id="GO:0005684">
    <property type="term" value="C:U2-type spliceosomal complex"/>
    <property type="evidence" value="ECO:0007669"/>
    <property type="project" value="TreeGrafter"/>
</dbReference>
<feature type="region of interest" description="Disordered" evidence="2">
    <location>
        <begin position="23"/>
        <end position="61"/>
    </location>
</feature>
<dbReference type="EMBL" id="JAKWFO010000003">
    <property type="protein sequence ID" value="KAI9638068.1"/>
    <property type="molecule type" value="Genomic_DNA"/>
</dbReference>
<evidence type="ECO:0000313" key="3">
    <source>
        <dbReference type="EMBL" id="KAI9638068.1"/>
    </source>
</evidence>
<comment type="similarity">
    <text evidence="1">Belongs to the CWC26 family.</text>
</comment>
<evidence type="ECO:0000256" key="1">
    <source>
        <dbReference type="ARBA" id="ARBA00011069"/>
    </source>
</evidence>
<sequence length="337" mass="37980">MSNLRAYLAANYMSGPKADAILARENDPTLKKKRKKPKNEDYVGGVAAKDDTGAGGLKMRDEDEWKLRGVEDVDLEVLGRDLTTFKKSKNAWATVGSSALPLSSSVKTEEAGPSSPLADVKAEPDADGEVAAPPTKKRRGGLKTAAQLRAEVEAAKAAKSPSPEPPGEEENRNKTVHRDASGRIVDVEKLKAEEREREEEEKRKEKEREEWSKGIVQRRQREERVREERDMADRDVGRHAGDAAMNRELMEVERWNDPAASFLTSKKKTKSRRRRPTYQGAPFPNRFGILPGFRWDGVDRSAKDPDRKLSFEARFFQAQNSRARKELADQQFSMEDM</sequence>
<feature type="compositionally biased region" description="Basic and acidic residues" evidence="2">
    <location>
        <begin position="219"/>
        <end position="241"/>
    </location>
</feature>
<protein>
    <submittedName>
        <fullName evidence="3">Bud site selection-related protein</fullName>
    </submittedName>
</protein>
<dbReference type="Proteomes" id="UP001164286">
    <property type="component" value="Unassembled WGS sequence"/>
</dbReference>
<dbReference type="Pfam" id="PF09736">
    <property type="entry name" value="Bud13"/>
    <property type="match status" value="1"/>
</dbReference>
<dbReference type="GO" id="GO:0000398">
    <property type="term" value="P:mRNA splicing, via spliceosome"/>
    <property type="evidence" value="ECO:0007669"/>
    <property type="project" value="TreeGrafter"/>
</dbReference>
<dbReference type="AlphaFoldDB" id="A0AA38LWM9"/>
<comment type="caution">
    <text evidence="3">The sequence shown here is derived from an EMBL/GenBank/DDBJ whole genome shotgun (WGS) entry which is preliminary data.</text>
</comment>
<evidence type="ECO:0000256" key="2">
    <source>
        <dbReference type="SAM" id="MobiDB-lite"/>
    </source>
</evidence>
<dbReference type="PANTHER" id="PTHR31809">
    <property type="entry name" value="BUD13 HOMOLOG"/>
    <property type="match status" value="1"/>
</dbReference>
<feature type="compositionally biased region" description="Polar residues" evidence="2">
    <location>
        <begin position="95"/>
        <end position="106"/>
    </location>
</feature>
<proteinExistence type="inferred from homology"/>
<feature type="compositionally biased region" description="Basic and acidic residues" evidence="2">
    <location>
        <begin position="169"/>
        <end position="212"/>
    </location>
</feature>
<keyword evidence="4" id="KW-1185">Reference proteome</keyword>
<dbReference type="InterPro" id="IPR051112">
    <property type="entry name" value="CWC26_splicing_factor"/>
</dbReference>